<dbReference type="InterPro" id="IPR000683">
    <property type="entry name" value="Gfo/Idh/MocA-like_OxRdtase_N"/>
</dbReference>
<dbReference type="InterPro" id="IPR036291">
    <property type="entry name" value="NAD(P)-bd_dom_sf"/>
</dbReference>
<dbReference type="Proteomes" id="UP001432062">
    <property type="component" value="Chromosome"/>
</dbReference>
<feature type="domain" description="Gal80p-like C-terminal" evidence="3">
    <location>
        <begin position="136"/>
        <end position="275"/>
    </location>
</feature>
<name>A0ABZ1YTT9_9NOCA</name>
<evidence type="ECO:0000259" key="2">
    <source>
        <dbReference type="Pfam" id="PF01408"/>
    </source>
</evidence>
<sequence>MTPSAKPPIRVGLTGLSSTGGWAATAHLPALAAVEGLELAGLATSSIDSARAAATAYGVPLAFDNVHQLATHDDIDLVVVAVKVPLHRELLLPILATGKPVLCEWPLAVGFAEAEELTKAADGLRSFVGLQARSSPSMRYLRDLVADGYIGELLSTSLIASGRMWGLPVTNRTLYLLDRAQGATMLTIPFGHTIDCLTMVLGEFTEITATTSTRRSKMRNTDTGELVPMTAEDQIAVTGVLANGAVASVHYRGGSSRGTNFLWEINGTEGDLRVHTDSGSLQLGRATIYGSRGGDSALAELAVPARYDLYPGLAGQPAHNVAHAYTRILHDLIEDTRGVPDFTHALDRHQLLEAIQHTAATGVRHQISRRTE</sequence>
<organism evidence="4 5">
    <name type="scientific">Nocardia vinacea</name>
    <dbReference type="NCBI Taxonomy" id="96468"/>
    <lineage>
        <taxon>Bacteria</taxon>
        <taxon>Bacillati</taxon>
        <taxon>Actinomycetota</taxon>
        <taxon>Actinomycetes</taxon>
        <taxon>Mycobacteriales</taxon>
        <taxon>Nocardiaceae</taxon>
        <taxon>Nocardia</taxon>
    </lineage>
</organism>
<dbReference type="RefSeq" id="WP_329410591.1">
    <property type="nucleotide sequence ID" value="NZ_CP109441.1"/>
</dbReference>
<keyword evidence="5" id="KW-1185">Reference proteome</keyword>
<dbReference type="Gene3D" id="3.40.50.720">
    <property type="entry name" value="NAD(P)-binding Rossmann-like Domain"/>
    <property type="match status" value="1"/>
</dbReference>
<reference evidence="4" key="1">
    <citation type="submission" date="2022-10" db="EMBL/GenBank/DDBJ databases">
        <title>The complete genomes of actinobacterial strains from the NBC collection.</title>
        <authorList>
            <person name="Joergensen T.S."/>
            <person name="Alvarez Arevalo M."/>
            <person name="Sterndorff E.B."/>
            <person name="Faurdal D."/>
            <person name="Vuksanovic O."/>
            <person name="Mourched A.-S."/>
            <person name="Charusanti P."/>
            <person name="Shaw S."/>
            <person name="Blin K."/>
            <person name="Weber T."/>
        </authorList>
    </citation>
    <scope>NUCLEOTIDE SEQUENCE</scope>
    <source>
        <strain evidence="4">NBC_01482</strain>
    </source>
</reference>
<feature type="domain" description="Gfo/Idh/MocA-like oxidoreductase N-terminal" evidence="2">
    <location>
        <begin position="21"/>
        <end position="122"/>
    </location>
</feature>
<dbReference type="SUPFAM" id="SSF55347">
    <property type="entry name" value="Glyceraldehyde-3-phosphate dehydrogenase-like, C-terminal domain"/>
    <property type="match status" value="1"/>
</dbReference>
<dbReference type="Gene3D" id="3.30.360.10">
    <property type="entry name" value="Dihydrodipicolinate Reductase, domain 2"/>
    <property type="match status" value="1"/>
</dbReference>
<dbReference type="Pfam" id="PF01408">
    <property type="entry name" value="GFO_IDH_MocA"/>
    <property type="match status" value="1"/>
</dbReference>
<keyword evidence="1" id="KW-0560">Oxidoreductase</keyword>
<gene>
    <name evidence="4" type="ORF">OG563_47865</name>
</gene>
<evidence type="ECO:0000313" key="4">
    <source>
        <dbReference type="EMBL" id="WUV46664.1"/>
    </source>
</evidence>
<dbReference type="SUPFAM" id="SSF51735">
    <property type="entry name" value="NAD(P)-binding Rossmann-fold domains"/>
    <property type="match status" value="1"/>
</dbReference>
<dbReference type="EMBL" id="CP109441">
    <property type="protein sequence ID" value="WUV46664.1"/>
    <property type="molecule type" value="Genomic_DNA"/>
</dbReference>
<evidence type="ECO:0000259" key="3">
    <source>
        <dbReference type="Pfam" id="PF22685"/>
    </source>
</evidence>
<evidence type="ECO:0000313" key="5">
    <source>
        <dbReference type="Proteomes" id="UP001432062"/>
    </source>
</evidence>
<proteinExistence type="predicted"/>
<dbReference type="PANTHER" id="PTHR43818:SF11">
    <property type="entry name" value="BCDNA.GH03377"/>
    <property type="match status" value="1"/>
</dbReference>
<dbReference type="Pfam" id="PF22685">
    <property type="entry name" value="Gal80p_C-like"/>
    <property type="match status" value="1"/>
</dbReference>
<dbReference type="InterPro" id="IPR055080">
    <property type="entry name" value="Gal80p-like_C"/>
</dbReference>
<protein>
    <submittedName>
        <fullName evidence="4">Gfo/Idh/MocA family oxidoreductase</fullName>
    </submittedName>
</protein>
<dbReference type="PANTHER" id="PTHR43818">
    <property type="entry name" value="BCDNA.GH03377"/>
    <property type="match status" value="1"/>
</dbReference>
<accession>A0ABZ1YTT9</accession>
<dbReference type="InterPro" id="IPR050463">
    <property type="entry name" value="Gfo/Idh/MocA_oxidrdct_glycsds"/>
</dbReference>
<evidence type="ECO:0000256" key="1">
    <source>
        <dbReference type="ARBA" id="ARBA00023002"/>
    </source>
</evidence>